<evidence type="ECO:0008006" key="4">
    <source>
        <dbReference type="Google" id="ProtNLM"/>
    </source>
</evidence>
<name>A0A8J3W1A4_9ACTN</name>
<dbReference type="AlphaFoldDB" id="A0A8J3W1A4"/>
<dbReference type="EMBL" id="BOOG01000042">
    <property type="protein sequence ID" value="GIH71913.1"/>
    <property type="molecule type" value="Genomic_DNA"/>
</dbReference>
<protein>
    <recommendedName>
        <fullName evidence="4">Transposase DDE domain-containing protein</fullName>
    </recommendedName>
</protein>
<keyword evidence="1" id="KW-1133">Transmembrane helix</keyword>
<keyword evidence="3" id="KW-1185">Reference proteome</keyword>
<proteinExistence type="predicted"/>
<sequence length="193" mass="21386">MTEITTIGITTEVLLAGGYAALLIVIAYGLDLLARHAHGRTERFRTGGFRYDPDHDHWTCPQDQLLRPHAYDHHRRLVRYRAPAAACADCPARMLCTDSDDGREITRTVDPWPHSEAGRFHRGIALTLVTLATVIVLAELLRHHHPAELITLGALLTACLATGWRLTDHLRATPDGFPTPAHYQGLPPTLKGD</sequence>
<evidence type="ECO:0000256" key="1">
    <source>
        <dbReference type="SAM" id="Phobius"/>
    </source>
</evidence>
<keyword evidence="1" id="KW-0812">Transmembrane</keyword>
<evidence type="ECO:0000313" key="3">
    <source>
        <dbReference type="Proteomes" id="UP000610966"/>
    </source>
</evidence>
<dbReference type="RefSeq" id="WP_204017595.1">
    <property type="nucleotide sequence ID" value="NZ_BOOG01000042.1"/>
</dbReference>
<reference evidence="2" key="1">
    <citation type="submission" date="2021-01" db="EMBL/GenBank/DDBJ databases">
        <title>Whole genome shotgun sequence of Sphaerimonospora thailandensis NBRC 107569.</title>
        <authorList>
            <person name="Komaki H."/>
            <person name="Tamura T."/>
        </authorList>
    </citation>
    <scope>NUCLEOTIDE SEQUENCE</scope>
    <source>
        <strain evidence="2">NBRC 107569</strain>
    </source>
</reference>
<keyword evidence="1" id="KW-0472">Membrane</keyword>
<organism evidence="2 3">
    <name type="scientific">Sphaerimonospora thailandensis</name>
    <dbReference type="NCBI Taxonomy" id="795644"/>
    <lineage>
        <taxon>Bacteria</taxon>
        <taxon>Bacillati</taxon>
        <taxon>Actinomycetota</taxon>
        <taxon>Actinomycetes</taxon>
        <taxon>Streptosporangiales</taxon>
        <taxon>Streptosporangiaceae</taxon>
        <taxon>Sphaerimonospora</taxon>
    </lineage>
</organism>
<comment type="caution">
    <text evidence="2">The sequence shown here is derived from an EMBL/GenBank/DDBJ whole genome shotgun (WGS) entry which is preliminary data.</text>
</comment>
<dbReference type="Proteomes" id="UP000610966">
    <property type="component" value="Unassembled WGS sequence"/>
</dbReference>
<accession>A0A8J3W1A4</accession>
<evidence type="ECO:0000313" key="2">
    <source>
        <dbReference type="EMBL" id="GIH71913.1"/>
    </source>
</evidence>
<gene>
    <name evidence="2" type="ORF">Mth01_41660</name>
</gene>
<feature type="transmembrane region" description="Helical" evidence="1">
    <location>
        <begin position="13"/>
        <end position="34"/>
    </location>
</feature>